<dbReference type="InterPro" id="IPR016024">
    <property type="entry name" value="ARM-type_fold"/>
</dbReference>
<keyword evidence="2" id="KW-1133">Transmembrane helix</keyword>
<evidence type="ECO:0000256" key="2">
    <source>
        <dbReference type="SAM" id="Phobius"/>
    </source>
</evidence>
<evidence type="ECO:0000313" key="4">
    <source>
        <dbReference type="Proteomes" id="UP000503447"/>
    </source>
</evidence>
<feature type="region of interest" description="Disordered" evidence="1">
    <location>
        <begin position="31"/>
        <end position="135"/>
    </location>
</feature>
<dbReference type="SUPFAM" id="SSF48371">
    <property type="entry name" value="ARM repeat"/>
    <property type="match status" value="1"/>
</dbReference>
<gene>
    <name evidence="3" type="ORF">FTUN_7478</name>
</gene>
<dbReference type="AlphaFoldDB" id="A0A6M5Z115"/>
<keyword evidence="4" id="KW-1185">Reference proteome</keyword>
<sequence>MPVVTCPGCAVKLKVPDGLSAAAKCPKCRAALTPPAPPAFEVVDDAPQAPPRPAPGPRPTPKPASKPDLAPVDDERPERSAVRKRQAAEIDERDDEDDRPRKKPRRKDDDEDDVEDAPKRGKKRSGADRSRGGNRGLLLGGLAVGGLVFILVGVLGVRYVMAEMAFGGKWPEPEPPKSKLWVAAETVTLRIRGADDVAAAEAISERLFDMAADRHLVTAWADGRMTVLFSPVKDAEAFAKEINVGRVHSVKGTVICVYADKLEALPTDPVAKAVRTLGRPAPAGKMSALMTLSQTRPDDRRAEVLKAVEPLLDDADAMRRGEAGNVYCAWATVDNIATVIKLLKNDNARVRAVEALARFKDERAIVPLTECMGHFSGQGEAKAALIAFGPAAEDAVIKLLDNSERNVRLLACEMLIKIGSAKCLPALERTAKDRDRSVNAPAKNAILQINQRLSSKS</sequence>
<name>A0A6M5Z115_9BACT</name>
<reference evidence="4" key="1">
    <citation type="submission" date="2020-05" db="EMBL/GenBank/DDBJ databases">
        <title>Frigoriglobus tundricola gen. nov., sp. nov., a psychrotolerant cellulolytic planctomycete of the family Gemmataceae with two divergent copies of 16S rRNA gene.</title>
        <authorList>
            <person name="Kulichevskaya I.S."/>
            <person name="Ivanova A.A."/>
            <person name="Naumoff D.G."/>
            <person name="Beletsky A.V."/>
            <person name="Rijpstra W.I.C."/>
            <person name="Sinninghe Damste J.S."/>
            <person name="Mardanov A.V."/>
            <person name="Ravin N.V."/>
            <person name="Dedysh S.N."/>
        </authorList>
    </citation>
    <scope>NUCLEOTIDE SEQUENCE [LARGE SCALE GENOMIC DNA]</scope>
    <source>
        <strain evidence="4">PL17</strain>
    </source>
</reference>
<evidence type="ECO:0000256" key="1">
    <source>
        <dbReference type="SAM" id="MobiDB-lite"/>
    </source>
</evidence>
<accession>A0A6M5Z115</accession>
<evidence type="ECO:0000313" key="3">
    <source>
        <dbReference type="EMBL" id="QJW99855.1"/>
    </source>
</evidence>
<protein>
    <recommendedName>
        <fullName evidence="5">HEAT repeat domain-containing protein</fullName>
    </recommendedName>
</protein>
<feature type="compositionally biased region" description="Basic and acidic residues" evidence="1">
    <location>
        <begin position="73"/>
        <end position="90"/>
    </location>
</feature>
<dbReference type="RefSeq" id="WP_171474743.1">
    <property type="nucleotide sequence ID" value="NZ_CP053452.2"/>
</dbReference>
<keyword evidence="2" id="KW-0472">Membrane</keyword>
<dbReference type="Proteomes" id="UP000503447">
    <property type="component" value="Chromosome"/>
</dbReference>
<feature type="compositionally biased region" description="Pro residues" evidence="1">
    <location>
        <begin position="48"/>
        <end position="64"/>
    </location>
</feature>
<evidence type="ECO:0008006" key="5">
    <source>
        <dbReference type="Google" id="ProtNLM"/>
    </source>
</evidence>
<organism evidence="3 4">
    <name type="scientific">Frigoriglobus tundricola</name>
    <dbReference type="NCBI Taxonomy" id="2774151"/>
    <lineage>
        <taxon>Bacteria</taxon>
        <taxon>Pseudomonadati</taxon>
        <taxon>Planctomycetota</taxon>
        <taxon>Planctomycetia</taxon>
        <taxon>Gemmatales</taxon>
        <taxon>Gemmataceae</taxon>
        <taxon>Frigoriglobus</taxon>
    </lineage>
</organism>
<dbReference type="InterPro" id="IPR011989">
    <property type="entry name" value="ARM-like"/>
</dbReference>
<dbReference type="EMBL" id="CP053452">
    <property type="protein sequence ID" value="QJW99855.1"/>
    <property type="molecule type" value="Genomic_DNA"/>
</dbReference>
<proteinExistence type="predicted"/>
<keyword evidence="2" id="KW-0812">Transmembrane</keyword>
<dbReference type="Gene3D" id="1.25.10.10">
    <property type="entry name" value="Leucine-rich Repeat Variant"/>
    <property type="match status" value="1"/>
</dbReference>
<feature type="transmembrane region" description="Helical" evidence="2">
    <location>
        <begin position="137"/>
        <end position="161"/>
    </location>
</feature>
<dbReference type="KEGG" id="ftj:FTUN_7478"/>